<feature type="domain" description="Peroxisomal membrane protein PEX14-like KPWE" evidence="2">
    <location>
        <begin position="124"/>
        <end position="171"/>
    </location>
</feature>
<dbReference type="STRING" id="645134.A0A0L0HHH1"/>
<feature type="region of interest" description="Disordered" evidence="1">
    <location>
        <begin position="78"/>
        <end position="127"/>
    </location>
</feature>
<dbReference type="AlphaFoldDB" id="A0A0L0HHH1"/>
<evidence type="ECO:0000259" key="3">
    <source>
        <dbReference type="Pfam" id="PF25871"/>
    </source>
</evidence>
<evidence type="ECO:0000313" key="4">
    <source>
        <dbReference type="EMBL" id="KND00906.1"/>
    </source>
</evidence>
<dbReference type="VEuPathDB" id="FungiDB:SPPG_04006"/>
<dbReference type="EMBL" id="KQ257455">
    <property type="protein sequence ID" value="KND00906.1"/>
    <property type="molecule type" value="Genomic_DNA"/>
</dbReference>
<keyword evidence="5" id="KW-1185">Reference proteome</keyword>
<dbReference type="InterPro" id="IPR040554">
    <property type="entry name" value="KPWE_PEX14_dom"/>
</dbReference>
<dbReference type="Proteomes" id="UP000053201">
    <property type="component" value="Unassembled WGS sequence"/>
</dbReference>
<organism evidence="4 5">
    <name type="scientific">Spizellomyces punctatus (strain DAOM BR117)</name>
    <dbReference type="NCBI Taxonomy" id="645134"/>
    <lineage>
        <taxon>Eukaryota</taxon>
        <taxon>Fungi</taxon>
        <taxon>Fungi incertae sedis</taxon>
        <taxon>Chytridiomycota</taxon>
        <taxon>Chytridiomycota incertae sedis</taxon>
        <taxon>Chytridiomycetes</taxon>
        <taxon>Spizellomycetales</taxon>
        <taxon>Spizellomycetaceae</taxon>
        <taxon>Spizellomyces</taxon>
    </lineage>
</organism>
<accession>A0A0L0HHH1</accession>
<protein>
    <submittedName>
        <fullName evidence="4">Uncharacterized protein</fullName>
    </submittedName>
</protein>
<sequence length="186" mass="21034">MSATQSHTSSSPDAIFREFTAYNWDKDQRFQQGLQSILTKSYDDSAKKEEAIEKAKCFYYSKFFRPINYLQYLKWKTDQSSASPSPDMSNDIMPTVASQSSTGEKEEKNDILPQPSEQKVSEPQYPRSFQELCEMVARGEEVPGIRTIPNKINEAPPSESHLAPRRKPWETKPEGAEGASAVQTAD</sequence>
<reference evidence="4 5" key="1">
    <citation type="submission" date="2009-08" db="EMBL/GenBank/DDBJ databases">
        <title>The Genome Sequence of Spizellomyces punctatus strain DAOM BR117.</title>
        <authorList>
            <consortium name="The Broad Institute Genome Sequencing Platform"/>
            <person name="Russ C."/>
            <person name="Cuomo C."/>
            <person name="Shea T."/>
            <person name="Young S.K."/>
            <person name="Zeng Q."/>
            <person name="Koehrsen M."/>
            <person name="Haas B."/>
            <person name="Borodovsky M."/>
            <person name="Guigo R."/>
            <person name="Alvarado L."/>
            <person name="Berlin A."/>
            <person name="Bochicchio J."/>
            <person name="Borenstein D."/>
            <person name="Chapman S."/>
            <person name="Chen Z."/>
            <person name="Engels R."/>
            <person name="Freedman E."/>
            <person name="Gellesch M."/>
            <person name="Goldberg J."/>
            <person name="Griggs A."/>
            <person name="Gujja S."/>
            <person name="Heiman D."/>
            <person name="Hepburn T."/>
            <person name="Howarth C."/>
            <person name="Jen D."/>
            <person name="Larson L."/>
            <person name="Lewis B."/>
            <person name="Mehta T."/>
            <person name="Park D."/>
            <person name="Pearson M."/>
            <person name="Roberts A."/>
            <person name="Saif S."/>
            <person name="Shenoy N."/>
            <person name="Sisk P."/>
            <person name="Stolte C."/>
            <person name="Sykes S."/>
            <person name="Thomson T."/>
            <person name="Walk T."/>
            <person name="White J."/>
            <person name="Yandava C."/>
            <person name="Burger G."/>
            <person name="Gray M.W."/>
            <person name="Holland P.W.H."/>
            <person name="King N."/>
            <person name="Lang F.B.F."/>
            <person name="Roger A.J."/>
            <person name="Ruiz-Trillo I."/>
            <person name="Lander E."/>
            <person name="Nusbaum C."/>
        </authorList>
    </citation>
    <scope>NUCLEOTIDE SEQUENCE [LARGE SCALE GENOMIC DNA]</scope>
    <source>
        <strain evidence="4 5">DAOM BR117</strain>
    </source>
</reference>
<dbReference type="eggNOG" id="ENOG502S7YV">
    <property type="taxonomic scope" value="Eukaryota"/>
</dbReference>
<feature type="region of interest" description="Disordered" evidence="1">
    <location>
        <begin position="143"/>
        <end position="186"/>
    </location>
</feature>
<proteinExistence type="predicted"/>
<evidence type="ECO:0000259" key="2">
    <source>
        <dbReference type="Pfam" id="PF17733"/>
    </source>
</evidence>
<evidence type="ECO:0000313" key="5">
    <source>
        <dbReference type="Proteomes" id="UP000053201"/>
    </source>
</evidence>
<name>A0A0L0HHH1_SPIPD</name>
<dbReference type="OMA" id="KAKCFYF"/>
<gene>
    <name evidence="4" type="ORF">SPPG_04006</name>
</gene>
<dbReference type="PANTHER" id="PTHR36855:SF1">
    <property type="entry name" value="PEROXISOME MEMBRANE ANCHOR PROTEIN PEX14P N-TERMINAL DOMAIN-CONTAINING PROTEIN"/>
    <property type="match status" value="1"/>
</dbReference>
<dbReference type="Pfam" id="PF25871">
    <property type="entry name" value="HTH_76"/>
    <property type="match status" value="1"/>
</dbReference>
<feature type="domain" description="PEX14-like helix-turn-helix" evidence="3">
    <location>
        <begin position="13"/>
        <end position="79"/>
    </location>
</feature>
<dbReference type="OrthoDB" id="9936937at2759"/>
<feature type="compositionally biased region" description="Polar residues" evidence="1">
    <location>
        <begin position="78"/>
        <end position="88"/>
    </location>
</feature>
<evidence type="ECO:0000256" key="1">
    <source>
        <dbReference type="SAM" id="MobiDB-lite"/>
    </source>
</evidence>
<dbReference type="InParanoid" id="A0A0L0HHH1"/>
<dbReference type="GeneID" id="27687484"/>
<dbReference type="InterPro" id="IPR058841">
    <property type="entry name" value="HTH_76"/>
</dbReference>
<dbReference type="PANTHER" id="PTHR36855">
    <property type="entry name" value="CHROMOSOME 10, WHOLE GENOME SHOTGUN SEQUENCE"/>
    <property type="match status" value="1"/>
</dbReference>
<dbReference type="RefSeq" id="XP_016608945.1">
    <property type="nucleotide sequence ID" value="XM_016752255.1"/>
</dbReference>
<dbReference type="Pfam" id="PF17733">
    <property type="entry name" value="KPWE_dom"/>
    <property type="match status" value="1"/>
</dbReference>